<feature type="compositionally biased region" description="Polar residues" evidence="4">
    <location>
        <begin position="268"/>
        <end position="292"/>
    </location>
</feature>
<evidence type="ECO:0008006" key="7">
    <source>
        <dbReference type="Google" id="ProtNLM"/>
    </source>
</evidence>
<dbReference type="Gene3D" id="1.25.10.10">
    <property type="entry name" value="Leucine-rich Repeat Variant"/>
    <property type="match status" value="1"/>
</dbReference>
<dbReference type="Pfam" id="PF16186">
    <property type="entry name" value="Arm_3"/>
    <property type="match status" value="1"/>
</dbReference>
<evidence type="ECO:0000256" key="2">
    <source>
        <dbReference type="ARBA" id="ARBA00022448"/>
    </source>
</evidence>
<dbReference type="InterPro" id="IPR011989">
    <property type="entry name" value="ARM-like"/>
</dbReference>
<dbReference type="PANTHER" id="PTHR23316">
    <property type="entry name" value="IMPORTIN ALPHA"/>
    <property type="match status" value="1"/>
</dbReference>
<evidence type="ECO:0000256" key="4">
    <source>
        <dbReference type="SAM" id="MobiDB-lite"/>
    </source>
</evidence>
<evidence type="ECO:0000313" key="5">
    <source>
        <dbReference type="EMBL" id="VEU36358.1"/>
    </source>
</evidence>
<feature type="region of interest" description="Disordered" evidence="4">
    <location>
        <begin position="263"/>
        <end position="292"/>
    </location>
</feature>
<dbReference type="AlphaFoldDB" id="A0A448Z2V4"/>
<dbReference type="InterPro" id="IPR032413">
    <property type="entry name" value="Arm_3"/>
</dbReference>
<evidence type="ECO:0000256" key="1">
    <source>
        <dbReference type="ARBA" id="ARBA00010394"/>
    </source>
</evidence>
<evidence type="ECO:0000256" key="3">
    <source>
        <dbReference type="ARBA" id="ARBA00022927"/>
    </source>
</evidence>
<dbReference type="SMART" id="SM00185">
    <property type="entry name" value="ARM"/>
    <property type="match status" value="4"/>
</dbReference>
<dbReference type="InterPro" id="IPR016024">
    <property type="entry name" value="ARM-type_fold"/>
</dbReference>
<keyword evidence="6" id="KW-1185">Reference proteome</keyword>
<protein>
    <recommendedName>
        <fullName evidence="7">Armadillo repeat-containing domain-containing protein</fullName>
    </recommendedName>
</protein>
<dbReference type="Proteomes" id="UP000291116">
    <property type="component" value="Unassembled WGS sequence"/>
</dbReference>
<comment type="similarity">
    <text evidence="1">Belongs to the importin alpha family.</text>
</comment>
<accession>A0A448Z2V4</accession>
<proteinExistence type="inferred from homology"/>
<reference evidence="5 6" key="1">
    <citation type="submission" date="2019-01" db="EMBL/GenBank/DDBJ databases">
        <authorList>
            <person name="Ferrante I. M."/>
        </authorList>
    </citation>
    <scope>NUCLEOTIDE SEQUENCE [LARGE SCALE GENOMIC DNA]</scope>
    <source>
        <strain evidence="5 6">B856</strain>
    </source>
</reference>
<keyword evidence="3" id="KW-0653">Protein transport</keyword>
<dbReference type="OrthoDB" id="29145at2759"/>
<sequence>MEELATDVVWALSYLSNEDEQHTELPISPCFLRKLMSKLIELLEINFKCKKPIIQIIGNAVSGSDSQTQIVLDSGFLNHLADLLGNSSTEVRKNSCGIIAMIACGNHDQIQQLMKRKKILHQLVVKATHDQWSVRKEALWAIVYILTNGSYTDISWMIGANGFDPLITFLALENSDVKLLVAVLDAVENAFKAHQKYLDLFAENRGIDYIEELQKHRSDVVYKKVVHLIDNFFGVEEDENSLPATNDSGHFTLGMTSVPTPKNLFPIKQNQGSPKESSSPFRHLFTNNRSSH</sequence>
<gene>
    <name evidence="5" type="ORF">PSNMU_V1.4_AUG-EV-PASAV3_0031130</name>
</gene>
<name>A0A448Z2V4_9STRA</name>
<keyword evidence="2" id="KW-0813">Transport</keyword>
<dbReference type="InterPro" id="IPR000225">
    <property type="entry name" value="Armadillo"/>
</dbReference>
<evidence type="ECO:0000313" key="6">
    <source>
        <dbReference type="Proteomes" id="UP000291116"/>
    </source>
</evidence>
<dbReference type="Pfam" id="PF00514">
    <property type="entry name" value="Arm"/>
    <property type="match status" value="1"/>
</dbReference>
<dbReference type="GO" id="GO:0015031">
    <property type="term" value="P:protein transport"/>
    <property type="evidence" value="ECO:0007669"/>
    <property type="project" value="UniProtKB-KW"/>
</dbReference>
<dbReference type="SUPFAM" id="SSF48371">
    <property type="entry name" value="ARM repeat"/>
    <property type="match status" value="1"/>
</dbReference>
<organism evidence="5 6">
    <name type="scientific">Pseudo-nitzschia multistriata</name>
    <dbReference type="NCBI Taxonomy" id="183589"/>
    <lineage>
        <taxon>Eukaryota</taxon>
        <taxon>Sar</taxon>
        <taxon>Stramenopiles</taxon>
        <taxon>Ochrophyta</taxon>
        <taxon>Bacillariophyta</taxon>
        <taxon>Bacillariophyceae</taxon>
        <taxon>Bacillariophycidae</taxon>
        <taxon>Bacillariales</taxon>
        <taxon>Bacillariaceae</taxon>
        <taxon>Pseudo-nitzschia</taxon>
    </lineage>
</organism>
<dbReference type="EMBL" id="CAACVS010000086">
    <property type="protein sequence ID" value="VEU36358.1"/>
    <property type="molecule type" value="Genomic_DNA"/>
</dbReference>